<sequence length="32" mass="3700">MQGFSCTVLQALQVHYAHMMIRQQFGLLIYGD</sequence>
<protein>
    <submittedName>
        <fullName evidence="1">Uncharacterized protein</fullName>
    </submittedName>
</protein>
<dbReference type="AlphaFoldDB" id="A0A0A9G8B0"/>
<dbReference type="EMBL" id="GBRH01178227">
    <property type="protein sequence ID" value="JAE19669.1"/>
    <property type="molecule type" value="Transcribed_RNA"/>
</dbReference>
<accession>A0A0A9G8B0</accession>
<name>A0A0A9G8B0_ARUDO</name>
<organism evidence="1">
    <name type="scientific">Arundo donax</name>
    <name type="common">Giant reed</name>
    <name type="synonym">Donax arundinaceus</name>
    <dbReference type="NCBI Taxonomy" id="35708"/>
    <lineage>
        <taxon>Eukaryota</taxon>
        <taxon>Viridiplantae</taxon>
        <taxon>Streptophyta</taxon>
        <taxon>Embryophyta</taxon>
        <taxon>Tracheophyta</taxon>
        <taxon>Spermatophyta</taxon>
        <taxon>Magnoliopsida</taxon>
        <taxon>Liliopsida</taxon>
        <taxon>Poales</taxon>
        <taxon>Poaceae</taxon>
        <taxon>PACMAD clade</taxon>
        <taxon>Arundinoideae</taxon>
        <taxon>Arundineae</taxon>
        <taxon>Arundo</taxon>
    </lineage>
</organism>
<proteinExistence type="predicted"/>
<evidence type="ECO:0000313" key="1">
    <source>
        <dbReference type="EMBL" id="JAE19669.1"/>
    </source>
</evidence>
<reference evidence="1" key="1">
    <citation type="submission" date="2014-09" db="EMBL/GenBank/DDBJ databases">
        <authorList>
            <person name="Magalhaes I.L.F."/>
            <person name="Oliveira U."/>
            <person name="Santos F.R."/>
            <person name="Vidigal T.H.D.A."/>
            <person name="Brescovit A.D."/>
            <person name="Santos A.J."/>
        </authorList>
    </citation>
    <scope>NUCLEOTIDE SEQUENCE</scope>
    <source>
        <tissue evidence="1">Shoot tissue taken approximately 20 cm above the soil surface</tissue>
    </source>
</reference>
<reference evidence="1" key="2">
    <citation type="journal article" date="2015" name="Data Brief">
        <title>Shoot transcriptome of the giant reed, Arundo donax.</title>
        <authorList>
            <person name="Barrero R.A."/>
            <person name="Guerrero F.D."/>
            <person name="Moolhuijzen P."/>
            <person name="Goolsby J.A."/>
            <person name="Tidwell J."/>
            <person name="Bellgard S.E."/>
            <person name="Bellgard M.I."/>
        </authorList>
    </citation>
    <scope>NUCLEOTIDE SEQUENCE</scope>
    <source>
        <tissue evidence="1">Shoot tissue taken approximately 20 cm above the soil surface</tissue>
    </source>
</reference>